<keyword evidence="1" id="KW-0812">Transmembrane</keyword>
<evidence type="ECO:0000313" key="3">
    <source>
        <dbReference type="Proteomes" id="UP000595917"/>
    </source>
</evidence>
<name>A0A7T7XM27_9SPIR</name>
<dbReference type="EMBL" id="CP067089">
    <property type="protein sequence ID" value="QQO08757.1"/>
    <property type="molecule type" value="Genomic_DNA"/>
</dbReference>
<sequence>MKKLWLCISVVFVTVNLFSLSYSPDYKREGLEFDLDIAYGSVLGSGKIFDSDNQIIYMNMDTTMLHSPNMYLSLGLSALFSLNRNIFDLYFDGGITLYPFKQIFSLTFGFGMGGSYILFLNHFPYLLSAKANFDIPIYKKNYLTIGFGILHRNAVKIIDYLNLNSDYYGIYNAYFFEIGYRIIIK</sequence>
<accession>A0A7T7XM27</accession>
<feature type="transmembrane region" description="Helical" evidence="1">
    <location>
        <begin position="103"/>
        <end position="123"/>
    </location>
</feature>
<gene>
    <name evidence="2" type="ORF">JFL75_17790</name>
</gene>
<reference evidence="2" key="1">
    <citation type="submission" date="2021-01" db="EMBL/GenBank/DDBJ databases">
        <title>Description of Breznakiella homolactica.</title>
        <authorList>
            <person name="Song Y."/>
            <person name="Brune A."/>
        </authorList>
    </citation>
    <scope>NUCLEOTIDE SEQUENCE</scope>
    <source>
        <strain evidence="2">RmG30</strain>
    </source>
</reference>
<dbReference type="RefSeq" id="WP_215626063.1">
    <property type="nucleotide sequence ID" value="NZ_CP067089.2"/>
</dbReference>
<dbReference type="KEGG" id="bhc:JFL75_17790"/>
<organism evidence="2 3">
    <name type="scientific">Breznakiella homolactica</name>
    <dbReference type="NCBI Taxonomy" id="2798577"/>
    <lineage>
        <taxon>Bacteria</taxon>
        <taxon>Pseudomonadati</taxon>
        <taxon>Spirochaetota</taxon>
        <taxon>Spirochaetia</taxon>
        <taxon>Spirochaetales</taxon>
        <taxon>Breznakiellaceae</taxon>
        <taxon>Breznakiella</taxon>
    </lineage>
</organism>
<feature type="transmembrane region" description="Helical" evidence="1">
    <location>
        <begin position="70"/>
        <end position="91"/>
    </location>
</feature>
<proteinExistence type="predicted"/>
<keyword evidence="1" id="KW-0472">Membrane</keyword>
<keyword evidence="1" id="KW-1133">Transmembrane helix</keyword>
<protein>
    <submittedName>
        <fullName evidence="2">Uncharacterized protein</fullName>
    </submittedName>
</protein>
<dbReference type="Proteomes" id="UP000595917">
    <property type="component" value="Chromosome"/>
</dbReference>
<dbReference type="AlphaFoldDB" id="A0A7T7XM27"/>
<evidence type="ECO:0000256" key="1">
    <source>
        <dbReference type="SAM" id="Phobius"/>
    </source>
</evidence>
<keyword evidence="3" id="KW-1185">Reference proteome</keyword>
<evidence type="ECO:0000313" key="2">
    <source>
        <dbReference type="EMBL" id="QQO08757.1"/>
    </source>
</evidence>